<evidence type="ECO:0000313" key="2">
    <source>
        <dbReference type="EMBL" id="APZ82426.1"/>
    </source>
</evidence>
<reference evidence="2 3" key="1">
    <citation type="journal article" date="2017" name="Viruses">
        <title>Characterization of Bacillus subtilis Viruses vB_BsuM-Goe2 and vB_BsuM-Goe3.</title>
        <authorList>
            <person name="Willms I.M."/>
            <person name="Hoppert M."/>
            <person name="Hertel R."/>
        </authorList>
    </citation>
    <scope>NUCLEOTIDE SEQUENCE [LARGE SCALE GENOMIC DNA]</scope>
</reference>
<feature type="transmembrane region" description="Helical" evidence="1">
    <location>
        <begin position="7"/>
        <end position="26"/>
    </location>
</feature>
<protein>
    <submittedName>
        <fullName evidence="2">Uncharacterized protein</fullName>
    </submittedName>
</protein>
<proteinExistence type="predicted"/>
<gene>
    <name evidence="2" type="ORF">Goe2_c19000</name>
</gene>
<accession>A0A1Z1DER1</accession>
<feature type="transmembrane region" description="Helical" evidence="1">
    <location>
        <begin position="41"/>
        <end position="59"/>
    </location>
</feature>
<organism evidence="2 3">
    <name type="scientific">Bacillus phage vB_BsuM-Goe2</name>
    <dbReference type="NCBI Taxonomy" id="1933062"/>
    <lineage>
        <taxon>Viruses</taxon>
        <taxon>Duplodnaviria</taxon>
        <taxon>Heunggongvirae</taxon>
        <taxon>Uroviricota</taxon>
        <taxon>Caudoviricetes</taxon>
        <taxon>Herelleviridae</taxon>
        <taxon>Spounavirinae</taxon>
        <taxon>Okubovirus</taxon>
        <taxon>Okubovirus camphawk</taxon>
    </lineage>
</organism>
<keyword evidence="1" id="KW-0472">Membrane</keyword>
<sequence length="79" mass="9181">MVRKMEWVYWVIGGYLAPTVLCYLLTRKAIIMGLYNASLEALLHCITPGVNIIFTLYFCQSLPKYASKKTFRKIFLLKD</sequence>
<name>A0A1Z1DER1_9CAUD</name>
<dbReference type="Proteomes" id="UP000224660">
    <property type="component" value="Segment"/>
</dbReference>
<evidence type="ECO:0000313" key="3">
    <source>
        <dbReference type="Proteomes" id="UP000224660"/>
    </source>
</evidence>
<dbReference type="EMBL" id="KY368639">
    <property type="protein sequence ID" value="APZ82426.1"/>
    <property type="molecule type" value="Genomic_DNA"/>
</dbReference>
<keyword evidence="1" id="KW-0812">Transmembrane</keyword>
<evidence type="ECO:0000256" key="1">
    <source>
        <dbReference type="SAM" id="Phobius"/>
    </source>
</evidence>
<keyword evidence="1" id="KW-1133">Transmembrane helix</keyword>